<dbReference type="InterPro" id="IPR019887">
    <property type="entry name" value="Tscrpt_reg_AsnC/Lrp_C"/>
</dbReference>
<dbReference type="SUPFAM" id="SSF46785">
    <property type="entry name" value="Winged helix' DNA-binding domain"/>
    <property type="match status" value="1"/>
</dbReference>
<sequence length="153" mass="16521">MSALDATDRRILRELDADARMPTAMIAHRLGLARGTVQARLEKLSASGALRLHSARVSPAALGRPVGASVQVELDQHLIAEAITALANIPEVLECFAPAGSTDLLLRVVAQSPDDLYRVSEEIRLCPGINRTSTSLFLREVIPYRVTGLLAEE</sequence>
<dbReference type="GO" id="GO:0043200">
    <property type="term" value="P:response to amino acid"/>
    <property type="evidence" value="ECO:0007669"/>
    <property type="project" value="TreeGrafter"/>
</dbReference>
<evidence type="ECO:0000259" key="4">
    <source>
        <dbReference type="PROSITE" id="PS50956"/>
    </source>
</evidence>
<evidence type="ECO:0000256" key="2">
    <source>
        <dbReference type="ARBA" id="ARBA00023125"/>
    </source>
</evidence>
<dbReference type="PRINTS" id="PR00033">
    <property type="entry name" value="HTHASNC"/>
</dbReference>
<dbReference type="GO" id="GO:0043565">
    <property type="term" value="F:sequence-specific DNA binding"/>
    <property type="evidence" value="ECO:0007669"/>
    <property type="project" value="InterPro"/>
</dbReference>
<name>A0A4R6RXY2_9MICO</name>
<dbReference type="InterPro" id="IPR019888">
    <property type="entry name" value="Tscrpt_reg_AsnC-like"/>
</dbReference>
<feature type="domain" description="HTH asnC-type" evidence="4">
    <location>
        <begin position="4"/>
        <end position="65"/>
    </location>
</feature>
<keyword evidence="1" id="KW-0805">Transcription regulation</keyword>
<dbReference type="InterPro" id="IPR036388">
    <property type="entry name" value="WH-like_DNA-bd_sf"/>
</dbReference>
<evidence type="ECO:0000313" key="6">
    <source>
        <dbReference type="Proteomes" id="UP000295601"/>
    </source>
</evidence>
<organism evidence="5 6">
    <name type="scientific">Leucobacter luti</name>
    <dbReference type="NCBI Taxonomy" id="340320"/>
    <lineage>
        <taxon>Bacteria</taxon>
        <taxon>Bacillati</taxon>
        <taxon>Actinomycetota</taxon>
        <taxon>Actinomycetes</taxon>
        <taxon>Micrococcales</taxon>
        <taxon>Microbacteriaceae</taxon>
        <taxon>Leucobacter</taxon>
    </lineage>
</organism>
<gene>
    <name evidence="5" type="ORF">EDF62_2032</name>
</gene>
<protein>
    <submittedName>
        <fullName evidence="5">DNA-binding Lrp family transcriptional regulator</fullName>
    </submittedName>
</protein>
<keyword evidence="2 5" id="KW-0238">DNA-binding</keyword>
<dbReference type="Pfam" id="PF13404">
    <property type="entry name" value="HTH_AsnC-type"/>
    <property type="match status" value="1"/>
</dbReference>
<keyword evidence="3" id="KW-0804">Transcription</keyword>
<dbReference type="PROSITE" id="PS50956">
    <property type="entry name" value="HTH_ASNC_2"/>
    <property type="match status" value="1"/>
</dbReference>
<dbReference type="Gene3D" id="3.30.70.920">
    <property type="match status" value="1"/>
</dbReference>
<dbReference type="InterPro" id="IPR000485">
    <property type="entry name" value="AsnC-type_HTH_dom"/>
</dbReference>
<dbReference type="Proteomes" id="UP000295601">
    <property type="component" value="Unassembled WGS sequence"/>
</dbReference>
<dbReference type="EMBL" id="SNYA01000005">
    <property type="protein sequence ID" value="TDP91417.1"/>
    <property type="molecule type" value="Genomic_DNA"/>
</dbReference>
<evidence type="ECO:0000256" key="3">
    <source>
        <dbReference type="ARBA" id="ARBA00023163"/>
    </source>
</evidence>
<evidence type="ECO:0000313" key="5">
    <source>
        <dbReference type="EMBL" id="TDP91417.1"/>
    </source>
</evidence>
<dbReference type="InterPro" id="IPR011008">
    <property type="entry name" value="Dimeric_a/b-barrel"/>
</dbReference>
<dbReference type="SMART" id="SM00344">
    <property type="entry name" value="HTH_ASNC"/>
    <property type="match status" value="1"/>
</dbReference>
<dbReference type="OrthoDB" id="9809462at2"/>
<dbReference type="Gene3D" id="1.10.10.10">
    <property type="entry name" value="Winged helix-like DNA-binding domain superfamily/Winged helix DNA-binding domain"/>
    <property type="match status" value="1"/>
</dbReference>
<dbReference type="GO" id="GO:0005829">
    <property type="term" value="C:cytosol"/>
    <property type="evidence" value="ECO:0007669"/>
    <property type="project" value="TreeGrafter"/>
</dbReference>
<dbReference type="PANTHER" id="PTHR30154">
    <property type="entry name" value="LEUCINE-RESPONSIVE REGULATORY PROTEIN"/>
    <property type="match status" value="1"/>
</dbReference>
<accession>A0A4R6RXY2</accession>
<dbReference type="RefSeq" id="WP_133616914.1">
    <property type="nucleotide sequence ID" value="NZ_CP080492.1"/>
</dbReference>
<dbReference type="PANTHER" id="PTHR30154:SF34">
    <property type="entry name" value="TRANSCRIPTIONAL REGULATOR AZLB"/>
    <property type="match status" value="1"/>
</dbReference>
<dbReference type="InterPro" id="IPR036390">
    <property type="entry name" value="WH_DNA-bd_sf"/>
</dbReference>
<dbReference type="SUPFAM" id="SSF54909">
    <property type="entry name" value="Dimeric alpha+beta barrel"/>
    <property type="match status" value="1"/>
</dbReference>
<reference evidence="5 6" key="1">
    <citation type="submission" date="2019-03" db="EMBL/GenBank/DDBJ databases">
        <title>Genomic analyses of the natural microbiome of Caenorhabditis elegans.</title>
        <authorList>
            <person name="Samuel B."/>
        </authorList>
    </citation>
    <scope>NUCLEOTIDE SEQUENCE [LARGE SCALE GENOMIC DNA]</scope>
    <source>
        <strain evidence="5 6">JUb18</strain>
    </source>
</reference>
<dbReference type="Pfam" id="PF01037">
    <property type="entry name" value="AsnC_trans_reg"/>
    <property type="match status" value="1"/>
</dbReference>
<proteinExistence type="predicted"/>
<comment type="caution">
    <text evidence="5">The sequence shown here is derived from an EMBL/GenBank/DDBJ whole genome shotgun (WGS) entry which is preliminary data.</text>
</comment>
<dbReference type="AlphaFoldDB" id="A0A4R6RXY2"/>
<keyword evidence="6" id="KW-1185">Reference proteome</keyword>
<evidence type="ECO:0000256" key="1">
    <source>
        <dbReference type="ARBA" id="ARBA00023015"/>
    </source>
</evidence>